<evidence type="ECO:0000313" key="2">
    <source>
        <dbReference type="Proteomes" id="UP000694864"/>
    </source>
</evidence>
<organism evidence="2 3">
    <name type="scientific">Camelina sativa</name>
    <name type="common">False flax</name>
    <name type="synonym">Myagrum sativum</name>
    <dbReference type="NCBI Taxonomy" id="90675"/>
    <lineage>
        <taxon>Eukaryota</taxon>
        <taxon>Viridiplantae</taxon>
        <taxon>Streptophyta</taxon>
        <taxon>Embryophyta</taxon>
        <taxon>Tracheophyta</taxon>
        <taxon>Spermatophyta</taxon>
        <taxon>Magnoliopsida</taxon>
        <taxon>eudicotyledons</taxon>
        <taxon>Gunneridae</taxon>
        <taxon>Pentapetalae</taxon>
        <taxon>rosids</taxon>
        <taxon>malvids</taxon>
        <taxon>Brassicales</taxon>
        <taxon>Brassicaceae</taxon>
        <taxon>Camelineae</taxon>
        <taxon>Camelina</taxon>
    </lineage>
</organism>
<dbReference type="Proteomes" id="UP000694864">
    <property type="component" value="Chromosome 15"/>
</dbReference>
<accession>A0ABM1QZL9</accession>
<reference evidence="3" key="2">
    <citation type="submission" date="2025-08" db="UniProtKB">
        <authorList>
            <consortium name="RefSeq"/>
        </authorList>
    </citation>
    <scope>IDENTIFICATION</scope>
    <source>
        <tissue evidence="3">Leaf</tissue>
    </source>
</reference>
<dbReference type="RefSeq" id="XP_019092207.1">
    <property type="nucleotide sequence ID" value="XM_019236662.1"/>
</dbReference>
<protein>
    <submittedName>
        <fullName evidence="3">Uncharacterized protein LOC109125175</fullName>
    </submittedName>
</protein>
<name>A0ABM1QZL9_CAMSA</name>
<keyword evidence="2" id="KW-1185">Reference proteome</keyword>
<proteinExistence type="predicted"/>
<sequence>MNWKLVLLTGWILLSSIASNPTLAKVTYPSLTTRKGRIGDIHISKGMKIGFRGSFSRSAHHGNDPPNHNF</sequence>
<gene>
    <name evidence="3" type="primary">LOC109125175</name>
</gene>
<evidence type="ECO:0000313" key="3">
    <source>
        <dbReference type="RefSeq" id="XP_019092207.1"/>
    </source>
</evidence>
<dbReference type="GeneID" id="109125175"/>
<reference evidence="2" key="1">
    <citation type="journal article" date="2014" name="Nat. Commun.">
        <title>The emerging biofuel crop Camelina sativa retains a highly undifferentiated hexaploid genome structure.</title>
        <authorList>
            <person name="Kagale S."/>
            <person name="Koh C."/>
            <person name="Nixon J."/>
            <person name="Bollina V."/>
            <person name="Clarke W.E."/>
            <person name="Tuteja R."/>
            <person name="Spillane C."/>
            <person name="Robinson S.J."/>
            <person name="Links M.G."/>
            <person name="Clarke C."/>
            <person name="Higgins E.E."/>
            <person name="Huebert T."/>
            <person name="Sharpe A.G."/>
            <person name="Parkin I.A."/>
        </authorList>
    </citation>
    <scope>NUCLEOTIDE SEQUENCE [LARGE SCALE GENOMIC DNA]</scope>
    <source>
        <strain evidence="2">cv. DH55</strain>
    </source>
</reference>
<feature type="chain" id="PRO_5047157839" evidence="1">
    <location>
        <begin position="25"/>
        <end position="70"/>
    </location>
</feature>
<evidence type="ECO:0000256" key="1">
    <source>
        <dbReference type="SAM" id="SignalP"/>
    </source>
</evidence>
<feature type="signal peptide" evidence="1">
    <location>
        <begin position="1"/>
        <end position="24"/>
    </location>
</feature>
<keyword evidence="1" id="KW-0732">Signal</keyword>